<dbReference type="InterPro" id="IPR006297">
    <property type="entry name" value="EF-4"/>
</dbReference>
<dbReference type="GO" id="GO:0003924">
    <property type="term" value="F:GTPase activity"/>
    <property type="evidence" value="ECO:0007669"/>
    <property type="project" value="UniProtKB-UniRule"/>
</dbReference>
<comment type="function">
    <text evidence="6">Required for accurate and efficient protein synthesis under certain stress conditions. May act as a fidelity factor of the translation reaction, by catalyzing a one-codon backward translocation of tRNAs on improperly translocated ribosomes. Back-translocation proceeds from a post-translocation (POST) complex to a pre-translocation (PRE) complex, thus giving elongation factor G a second chance to translocate the tRNAs correctly. Binds to ribosomes in a GTP-dependent manner.</text>
</comment>
<evidence type="ECO:0000256" key="2">
    <source>
        <dbReference type="ARBA" id="ARBA00022741"/>
    </source>
</evidence>
<keyword evidence="6" id="KW-0472">Membrane</keyword>
<dbReference type="EMBL" id="MNZT01000035">
    <property type="protein sequence ID" value="OIP98195.1"/>
    <property type="molecule type" value="Genomic_DNA"/>
</dbReference>
<dbReference type="Gene3D" id="3.30.70.2570">
    <property type="entry name" value="Elongation factor 4, C-terminal domain"/>
    <property type="match status" value="1"/>
</dbReference>
<dbReference type="PANTHER" id="PTHR43512:SF4">
    <property type="entry name" value="TRANSLATION FACTOR GUF1 HOMOLOG, CHLOROPLASTIC"/>
    <property type="match status" value="1"/>
</dbReference>
<evidence type="ECO:0000256" key="5">
    <source>
        <dbReference type="ARBA" id="ARBA00023134"/>
    </source>
</evidence>
<keyword evidence="6" id="KW-1003">Cell membrane</keyword>
<dbReference type="FunFam" id="3.30.70.870:FF:000004">
    <property type="entry name" value="Translation factor GUF1, mitochondrial"/>
    <property type="match status" value="1"/>
</dbReference>
<dbReference type="SUPFAM" id="SSF52540">
    <property type="entry name" value="P-loop containing nucleoside triphosphate hydrolases"/>
    <property type="match status" value="1"/>
</dbReference>
<dbReference type="Gene3D" id="2.40.30.10">
    <property type="entry name" value="Translation factors"/>
    <property type="match status" value="1"/>
</dbReference>
<evidence type="ECO:0000256" key="3">
    <source>
        <dbReference type="ARBA" id="ARBA00022801"/>
    </source>
</evidence>
<feature type="binding site" evidence="6">
    <location>
        <begin position="16"/>
        <end position="21"/>
    </location>
    <ligand>
        <name>GTP</name>
        <dbReference type="ChEBI" id="CHEBI:37565"/>
    </ligand>
</feature>
<keyword evidence="3 6" id="KW-0378">Hydrolase</keyword>
<evidence type="ECO:0000313" key="9">
    <source>
        <dbReference type="Proteomes" id="UP000183245"/>
    </source>
</evidence>
<dbReference type="InterPro" id="IPR027417">
    <property type="entry name" value="P-loop_NTPase"/>
</dbReference>
<dbReference type="InterPro" id="IPR009000">
    <property type="entry name" value="Transl_B-barrel_sf"/>
</dbReference>
<dbReference type="CDD" id="cd03709">
    <property type="entry name" value="lepA_C"/>
    <property type="match status" value="1"/>
</dbReference>
<comment type="similarity">
    <text evidence="1 6">Belongs to the TRAFAC class translation factor GTPase superfamily. Classic translation factor GTPase family. LepA subfamily.</text>
</comment>
<dbReference type="Proteomes" id="UP000183245">
    <property type="component" value="Unassembled WGS sequence"/>
</dbReference>
<evidence type="ECO:0000256" key="4">
    <source>
        <dbReference type="ARBA" id="ARBA00022917"/>
    </source>
</evidence>
<keyword evidence="5 6" id="KW-0342">GTP-binding</keyword>
<dbReference type="Pfam" id="PF00009">
    <property type="entry name" value="GTP_EFTU"/>
    <property type="match status" value="1"/>
</dbReference>
<dbReference type="AlphaFoldDB" id="A0A1J5INA0"/>
<dbReference type="EC" id="3.6.5.n1" evidence="6"/>
<keyword evidence="2 6" id="KW-0547">Nucleotide-binding</keyword>
<gene>
    <name evidence="6" type="primary">lepA</name>
    <name evidence="8" type="ORF">AUK40_01855</name>
</gene>
<comment type="caution">
    <text evidence="8">The sequence shown here is derived from an EMBL/GenBank/DDBJ whole genome shotgun (WGS) entry which is preliminary data.</text>
</comment>
<dbReference type="PRINTS" id="PR00315">
    <property type="entry name" value="ELONGATNFCT"/>
</dbReference>
<keyword evidence="4 6" id="KW-0648">Protein biosynthesis</keyword>
<dbReference type="InterPro" id="IPR000795">
    <property type="entry name" value="T_Tr_GTP-bd_dom"/>
</dbReference>
<dbReference type="SUPFAM" id="SSF50447">
    <property type="entry name" value="Translation proteins"/>
    <property type="match status" value="1"/>
</dbReference>
<dbReference type="InterPro" id="IPR005225">
    <property type="entry name" value="Small_GTP-bd"/>
</dbReference>
<dbReference type="STRING" id="1817892.AUK40_01855"/>
<comment type="catalytic activity">
    <reaction evidence="6">
        <text>GTP + H2O = GDP + phosphate + H(+)</text>
        <dbReference type="Rhea" id="RHEA:19669"/>
        <dbReference type="ChEBI" id="CHEBI:15377"/>
        <dbReference type="ChEBI" id="CHEBI:15378"/>
        <dbReference type="ChEBI" id="CHEBI:37565"/>
        <dbReference type="ChEBI" id="CHEBI:43474"/>
        <dbReference type="ChEBI" id="CHEBI:58189"/>
        <dbReference type="EC" id="3.6.5.n1"/>
    </reaction>
</comment>
<dbReference type="InterPro" id="IPR004161">
    <property type="entry name" value="EFTu-like_2"/>
</dbReference>
<dbReference type="InterPro" id="IPR035647">
    <property type="entry name" value="EFG_III/V"/>
</dbReference>
<dbReference type="CDD" id="cd01890">
    <property type="entry name" value="LepA"/>
    <property type="match status" value="1"/>
</dbReference>
<evidence type="ECO:0000259" key="7">
    <source>
        <dbReference type="PROSITE" id="PS51722"/>
    </source>
</evidence>
<dbReference type="PANTHER" id="PTHR43512">
    <property type="entry name" value="TRANSLATION FACTOR GUF1-RELATED"/>
    <property type="match status" value="1"/>
</dbReference>
<proteinExistence type="inferred from homology"/>
<organism evidence="8 9">
    <name type="scientific">Candidatus Wirthbacteria bacterium CG2_30_54_11</name>
    <dbReference type="NCBI Taxonomy" id="1817892"/>
    <lineage>
        <taxon>Bacteria</taxon>
        <taxon>Candidatus Wirthbacteria</taxon>
    </lineage>
</organism>
<keyword evidence="8" id="KW-0251">Elongation factor</keyword>
<dbReference type="CDD" id="cd16260">
    <property type="entry name" value="EF4_III"/>
    <property type="match status" value="1"/>
</dbReference>
<dbReference type="CDD" id="cd03699">
    <property type="entry name" value="EF4_II"/>
    <property type="match status" value="1"/>
</dbReference>
<dbReference type="Gene3D" id="3.40.50.300">
    <property type="entry name" value="P-loop containing nucleotide triphosphate hydrolases"/>
    <property type="match status" value="1"/>
</dbReference>
<accession>A0A1J5INA0</accession>
<dbReference type="FunFam" id="2.40.30.10:FF:000015">
    <property type="entry name" value="Translation factor GUF1, mitochondrial"/>
    <property type="match status" value="1"/>
</dbReference>
<name>A0A1J5INA0_9BACT</name>
<dbReference type="Pfam" id="PF00679">
    <property type="entry name" value="EFG_C"/>
    <property type="match status" value="1"/>
</dbReference>
<dbReference type="InterPro" id="IPR035654">
    <property type="entry name" value="LepA_IV"/>
</dbReference>
<dbReference type="Gene3D" id="3.30.70.870">
    <property type="entry name" value="Elongation Factor G (Translational Gtpase), domain 3"/>
    <property type="match status" value="1"/>
</dbReference>
<protein>
    <recommendedName>
        <fullName evidence="6">Elongation factor 4</fullName>
        <shortName evidence="6">EF-4</shortName>
        <ecNumber evidence="6">3.6.5.n1</ecNumber>
    </recommendedName>
    <alternativeName>
        <fullName evidence="6">Ribosomal back-translocase LepA</fullName>
    </alternativeName>
</protein>
<dbReference type="PROSITE" id="PS51722">
    <property type="entry name" value="G_TR_2"/>
    <property type="match status" value="1"/>
</dbReference>
<sequence length="630" mass="71149">MELNHIRNFCIIAHIDHGKSTLADRFLEITGTVAKNKIHKQYLDLMDLEQERGITIKLTPVRMDWKHPDTGEQFLLNLIDTPGHVDFTYEVSRSLAACQGAVVVVDATQGIEAQTLANVYLALEQDLVLIPVINKIDLPSAQVDRVKREMLKVFGFKENEILAVSAKTGEGVEQLLKEIITLVPHPEAEIDQPPRALIFDSKYDSYKGGVAYVCVIDGEFKRADKIFMLGERTEAEILEIGVFKPQMVPIEKLSAGEVGYIATGLKDTAGLRVGDTITKHGLIGVTGLHGYKRVIPKVFAGIYPVNSEEYPDLKEAMDRLSLNDSSLSFEPETSAALGFGFRCGFLGLLHMDIIHERLEREYDLDLIFTAPNVEYWVLIQGAYTQGTLNDPQADELIAQCSKEIRWDDRLEGYGFVLVRNPSEFPEEIKIEQVLEPWVKLSIICPSEYIGGIMDLVKKHRGDFMPTEFIDDERVNLHFEVPLSEIIVDFYDSLKSISSGYASMDYELCGLRPGNLQKLKVLVHEKEVDAFAQIVPRERSLFLAREIVDKLKDAIPRQMFEFKIQAQLGAKVIATVRRGATRKDVTAKLYGGDRTRKEKLLKKQKKGKKRMKMIGQVEVPQEAFFTVMRKS</sequence>
<dbReference type="GO" id="GO:0045727">
    <property type="term" value="P:positive regulation of translation"/>
    <property type="evidence" value="ECO:0007669"/>
    <property type="project" value="UniProtKB-UniRule"/>
</dbReference>
<dbReference type="Pfam" id="PF03144">
    <property type="entry name" value="GTP_EFTU_D2"/>
    <property type="match status" value="1"/>
</dbReference>
<feature type="binding site" evidence="6">
    <location>
        <begin position="134"/>
        <end position="137"/>
    </location>
    <ligand>
        <name>GTP</name>
        <dbReference type="ChEBI" id="CHEBI:37565"/>
    </ligand>
</feature>
<feature type="domain" description="Tr-type G" evidence="7">
    <location>
        <begin position="4"/>
        <end position="187"/>
    </location>
</feature>
<dbReference type="SUPFAM" id="SSF54980">
    <property type="entry name" value="EF-G C-terminal domain-like"/>
    <property type="match status" value="2"/>
</dbReference>
<evidence type="ECO:0000256" key="6">
    <source>
        <dbReference type="HAMAP-Rule" id="MF_00071"/>
    </source>
</evidence>
<dbReference type="NCBIfam" id="TIGR00231">
    <property type="entry name" value="small_GTP"/>
    <property type="match status" value="1"/>
</dbReference>
<dbReference type="Gene3D" id="3.30.70.240">
    <property type="match status" value="1"/>
</dbReference>
<dbReference type="GO" id="GO:0005886">
    <property type="term" value="C:plasma membrane"/>
    <property type="evidence" value="ECO:0007669"/>
    <property type="project" value="UniProtKB-SubCell"/>
</dbReference>
<dbReference type="FunFam" id="3.40.50.300:FF:000078">
    <property type="entry name" value="Elongation factor 4"/>
    <property type="match status" value="1"/>
</dbReference>
<comment type="subcellular location">
    <subcellularLocation>
        <location evidence="6">Cell membrane</location>
        <topology evidence="6">Peripheral membrane protein</topology>
        <orientation evidence="6">Cytoplasmic side</orientation>
    </subcellularLocation>
</comment>
<dbReference type="Pfam" id="PF06421">
    <property type="entry name" value="LepA_C"/>
    <property type="match status" value="1"/>
</dbReference>
<dbReference type="GO" id="GO:0003746">
    <property type="term" value="F:translation elongation factor activity"/>
    <property type="evidence" value="ECO:0007669"/>
    <property type="project" value="UniProtKB-UniRule"/>
</dbReference>
<reference evidence="8 9" key="1">
    <citation type="journal article" date="2016" name="Environ. Microbiol.">
        <title>Genomic resolution of a cold subsurface aquifer community provides metabolic insights for novel microbes adapted to high CO concentrations.</title>
        <authorList>
            <person name="Probst A.J."/>
            <person name="Castelle C.J."/>
            <person name="Singh A."/>
            <person name="Brown C.T."/>
            <person name="Anantharaman K."/>
            <person name="Sharon I."/>
            <person name="Hug L.A."/>
            <person name="Burstein D."/>
            <person name="Emerson J.B."/>
            <person name="Thomas B.C."/>
            <person name="Banfield J.F."/>
        </authorList>
    </citation>
    <scope>NUCLEOTIDE SEQUENCE [LARGE SCALE GENOMIC DNA]</scope>
    <source>
        <strain evidence="8">CG2_30_54_11</strain>
    </source>
</reference>
<dbReference type="FunFam" id="3.30.70.240:FF:000007">
    <property type="entry name" value="Translation factor GUF1, mitochondrial"/>
    <property type="match status" value="1"/>
</dbReference>
<evidence type="ECO:0000313" key="8">
    <source>
        <dbReference type="EMBL" id="OIP98195.1"/>
    </source>
</evidence>
<dbReference type="HAMAP" id="MF_00071">
    <property type="entry name" value="LepA"/>
    <property type="match status" value="1"/>
</dbReference>
<dbReference type="InterPro" id="IPR038363">
    <property type="entry name" value="LepA_C_sf"/>
</dbReference>
<dbReference type="InterPro" id="IPR000640">
    <property type="entry name" value="EFG_V-like"/>
</dbReference>
<evidence type="ECO:0000256" key="1">
    <source>
        <dbReference type="ARBA" id="ARBA00005454"/>
    </source>
</evidence>
<dbReference type="GO" id="GO:0005525">
    <property type="term" value="F:GTP binding"/>
    <property type="evidence" value="ECO:0007669"/>
    <property type="project" value="UniProtKB-UniRule"/>
</dbReference>
<dbReference type="InterPro" id="IPR013842">
    <property type="entry name" value="LepA_CTD"/>
</dbReference>
<dbReference type="NCBIfam" id="TIGR01393">
    <property type="entry name" value="lepA"/>
    <property type="match status" value="1"/>
</dbReference>
<dbReference type="GO" id="GO:0043022">
    <property type="term" value="F:ribosome binding"/>
    <property type="evidence" value="ECO:0007669"/>
    <property type="project" value="UniProtKB-UniRule"/>
</dbReference>